<feature type="compositionally biased region" description="Basic and acidic residues" evidence="1">
    <location>
        <begin position="341"/>
        <end position="353"/>
    </location>
</feature>
<protein>
    <recommendedName>
        <fullName evidence="4">Glycine-rich protein</fullName>
    </recommendedName>
</protein>
<name>A0A484MX50_9ASTE</name>
<organism evidence="2 3">
    <name type="scientific">Cuscuta campestris</name>
    <dbReference type="NCBI Taxonomy" id="132261"/>
    <lineage>
        <taxon>Eukaryota</taxon>
        <taxon>Viridiplantae</taxon>
        <taxon>Streptophyta</taxon>
        <taxon>Embryophyta</taxon>
        <taxon>Tracheophyta</taxon>
        <taxon>Spermatophyta</taxon>
        <taxon>Magnoliopsida</taxon>
        <taxon>eudicotyledons</taxon>
        <taxon>Gunneridae</taxon>
        <taxon>Pentapetalae</taxon>
        <taxon>asterids</taxon>
        <taxon>lamiids</taxon>
        <taxon>Solanales</taxon>
        <taxon>Convolvulaceae</taxon>
        <taxon>Cuscuteae</taxon>
        <taxon>Cuscuta</taxon>
        <taxon>Cuscuta subgen. Grammica</taxon>
        <taxon>Cuscuta sect. Cleistogrammica</taxon>
    </lineage>
</organism>
<dbReference type="PANTHER" id="PTHR37736:SF1">
    <property type="entry name" value="GLYCINE-RICH PROTEIN"/>
    <property type="match status" value="1"/>
</dbReference>
<dbReference type="Proteomes" id="UP000595140">
    <property type="component" value="Unassembled WGS sequence"/>
</dbReference>
<reference evidence="2 3" key="1">
    <citation type="submission" date="2018-04" db="EMBL/GenBank/DDBJ databases">
        <authorList>
            <person name="Vogel A."/>
        </authorList>
    </citation>
    <scope>NUCLEOTIDE SEQUENCE [LARGE SCALE GENOMIC DNA]</scope>
</reference>
<feature type="compositionally biased region" description="Basic residues" evidence="1">
    <location>
        <begin position="417"/>
        <end position="427"/>
    </location>
</feature>
<dbReference type="OrthoDB" id="69150at2759"/>
<dbReference type="EMBL" id="OOIL02004817">
    <property type="protein sequence ID" value="VFQ93119.1"/>
    <property type="molecule type" value="Genomic_DNA"/>
</dbReference>
<proteinExistence type="predicted"/>
<accession>A0A484MX50</accession>
<evidence type="ECO:0000256" key="1">
    <source>
        <dbReference type="SAM" id="MobiDB-lite"/>
    </source>
</evidence>
<evidence type="ECO:0000313" key="2">
    <source>
        <dbReference type="EMBL" id="VFQ93119.1"/>
    </source>
</evidence>
<feature type="region of interest" description="Disordered" evidence="1">
    <location>
        <begin position="84"/>
        <end position="119"/>
    </location>
</feature>
<dbReference type="PANTHER" id="PTHR37736">
    <property type="entry name" value="GLYCINE-RICH PROTEIN"/>
    <property type="match status" value="1"/>
</dbReference>
<gene>
    <name evidence="2" type="ORF">CCAM_LOCUS34895</name>
</gene>
<feature type="compositionally biased region" description="Low complexity" evidence="1">
    <location>
        <begin position="84"/>
        <end position="95"/>
    </location>
</feature>
<sequence length="446" mass="49685">MAATEASDVGDRPVLSVINKRIRALKKKLNRISQMEESLSKGKTLNKEQEETLRTKPAILAGIDELEKIRLPISAAVEEEISISAQSHQASSQEAPVAAKTNEETPEEPDKDVESKGEDDRLLVAEDLLNLMYFGSMFDVKNLQNHFTEMMLSREHERGSCLSYDYMKDDDSIDLLNERDLDLLSMLSGLLISRPANSSLPHKNALQRCIEHAKLWLENSTQPIESDSDVTYAALRSKLNKIMASQYFVAAPVGLQTAAMTYGSFQAPLHEPVPPLDVSVQVHVEDNGVQYQPKEVEGTASYHGNETYNYQANHEDQHQHQQQVEENTSALPAETEHIQPEVEGTHDHSDDKGQQQQAPRRPYQNHNNPRGGHRGNGRGRFPNGRGGRGGRGGGGYQNGRSSHYDQPGAGNNVPRNSHFRGRARRGGHYGNHPFGGQAGNYEEEYY</sequence>
<feature type="region of interest" description="Disordered" evidence="1">
    <location>
        <begin position="341"/>
        <end position="446"/>
    </location>
</feature>
<dbReference type="AlphaFoldDB" id="A0A484MX50"/>
<keyword evidence="3" id="KW-1185">Reference proteome</keyword>
<evidence type="ECO:0008006" key="4">
    <source>
        <dbReference type="Google" id="ProtNLM"/>
    </source>
</evidence>
<feature type="compositionally biased region" description="Gly residues" evidence="1">
    <location>
        <begin position="384"/>
        <end position="397"/>
    </location>
</feature>
<evidence type="ECO:0000313" key="3">
    <source>
        <dbReference type="Proteomes" id="UP000595140"/>
    </source>
</evidence>